<evidence type="ECO:0000313" key="3">
    <source>
        <dbReference type="Proteomes" id="UP000620124"/>
    </source>
</evidence>
<comment type="caution">
    <text evidence="2">The sequence shown here is derived from an EMBL/GenBank/DDBJ whole genome shotgun (WGS) entry which is preliminary data.</text>
</comment>
<dbReference type="CDD" id="cd18186">
    <property type="entry name" value="BTB_POZ_ZBTB_KLHL-like"/>
    <property type="match status" value="1"/>
</dbReference>
<dbReference type="OrthoDB" id="6359816at2759"/>
<keyword evidence="3" id="KW-1185">Reference proteome</keyword>
<dbReference type="Proteomes" id="UP000620124">
    <property type="component" value="Unassembled WGS sequence"/>
</dbReference>
<dbReference type="SUPFAM" id="SSF54695">
    <property type="entry name" value="POZ domain"/>
    <property type="match status" value="1"/>
</dbReference>
<dbReference type="InterPro" id="IPR011333">
    <property type="entry name" value="SKP1/BTB/POZ_sf"/>
</dbReference>
<dbReference type="InterPro" id="IPR000210">
    <property type="entry name" value="BTB/POZ_dom"/>
</dbReference>
<evidence type="ECO:0000313" key="2">
    <source>
        <dbReference type="EMBL" id="KAF7341313.1"/>
    </source>
</evidence>
<protein>
    <submittedName>
        <fullName evidence="2">BTB domain-containing protein</fullName>
    </submittedName>
</protein>
<dbReference type="PROSITE" id="PS50097">
    <property type="entry name" value="BTB"/>
    <property type="match status" value="1"/>
</dbReference>
<sequence length="316" mass="35827">MAEGNIQKIDGLWFSNDSLVVLRAQERVFRVPKSILAARSPVFQSMFEFPQPVSGDDAMAGADEVMDGSPVIRLHDSPTEVEAFLRAIFDSNYFMPPPSQTSFSDLLGILRLAQKYDVGYLYKRAVCHLETIYPIELAKVEAGTSTVTLYVINATVDFDLEAIAVLHEVGATWLLPYAYYSAAENPVSDLLYAGELWEQCPTNRKEILLCLQPCQREATDRLFDALTSISKCLYADACNMSKFKFLKRRARHQRPLSGQYTFCRRLTLEAELCETCSTQAREQYETRRAEIWDALPINCGMENWEVLLQQREAAMA</sequence>
<dbReference type="AlphaFoldDB" id="A0A8H6XGY6"/>
<feature type="domain" description="BTB" evidence="1">
    <location>
        <begin position="16"/>
        <end position="97"/>
    </location>
</feature>
<reference evidence="2" key="1">
    <citation type="submission" date="2020-05" db="EMBL/GenBank/DDBJ databases">
        <title>Mycena genomes resolve the evolution of fungal bioluminescence.</title>
        <authorList>
            <person name="Tsai I.J."/>
        </authorList>
    </citation>
    <scope>NUCLEOTIDE SEQUENCE</scope>
    <source>
        <strain evidence="2">CCC161011</strain>
    </source>
</reference>
<dbReference type="SMART" id="SM00225">
    <property type="entry name" value="BTB"/>
    <property type="match status" value="1"/>
</dbReference>
<dbReference type="Gene3D" id="3.30.710.10">
    <property type="entry name" value="Potassium Channel Kv1.1, Chain A"/>
    <property type="match status" value="1"/>
</dbReference>
<dbReference type="EMBL" id="JACAZI010000018">
    <property type="protein sequence ID" value="KAF7341313.1"/>
    <property type="molecule type" value="Genomic_DNA"/>
</dbReference>
<dbReference type="Pfam" id="PF00651">
    <property type="entry name" value="BTB"/>
    <property type="match status" value="1"/>
</dbReference>
<gene>
    <name evidence="2" type="ORF">MVEN_01867600</name>
</gene>
<proteinExistence type="predicted"/>
<accession>A0A8H6XGY6</accession>
<evidence type="ECO:0000259" key="1">
    <source>
        <dbReference type="PROSITE" id="PS50097"/>
    </source>
</evidence>
<name>A0A8H6XGY6_9AGAR</name>
<organism evidence="2 3">
    <name type="scientific">Mycena venus</name>
    <dbReference type="NCBI Taxonomy" id="2733690"/>
    <lineage>
        <taxon>Eukaryota</taxon>
        <taxon>Fungi</taxon>
        <taxon>Dikarya</taxon>
        <taxon>Basidiomycota</taxon>
        <taxon>Agaricomycotina</taxon>
        <taxon>Agaricomycetes</taxon>
        <taxon>Agaricomycetidae</taxon>
        <taxon>Agaricales</taxon>
        <taxon>Marasmiineae</taxon>
        <taxon>Mycenaceae</taxon>
        <taxon>Mycena</taxon>
    </lineage>
</organism>